<evidence type="ECO:0000259" key="7">
    <source>
        <dbReference type="Pfam" id="PF02771"/>
    </source>
</evidence>
<accession>A0A7Y6NT80</accession>
<evidence type="ECO:0000313" key="9">
    <source>
        <dbReference type="Proteomes" id="UP000529637"/>
    </source>
</evidence>
<feature type="domain" description="Acyl-CoA dehydrogenase/oxidase N-terminal" evidence="7">
    <location>
        <begin position="14"/>
        <end position="124"/>
    </location>
</feature>
<dbReference type="Gene3D" id="2.40.110.10">
    <property type="entry name" value="Butyryl-CoA Dehydrogenase, subunit A, domain 2"/>
    <property type="match status" value="1"/>
</dbReference>
<dbReference type="InterPro" id="IPR037069">
    <property type="entry name" value="AcylCoA_DH/ox_N_sf"/>
</dbReference>
<keyword evidence="4" id="KW-0274">FAD</keyword>
<sequence length="398" mass="41817">MTASTVATPADRLEERALLRASATSFVGRESPPSRSRALRGKAPGFDLRFWAALAQQGWTGLLAPESVGGYGQGFAEMAEVVSALAEQAAPEPLTPVTVFAGRLLAGCGDQGMAAGLLEQTASGQLLPAVAWQEDPTGSASFDSQGHPSEPAAVCARSASGLRLNGRKLHVRPGAGANAYIVTASSSEGLALVWLPAEAVGSKRLLQGLADGTFAARLDLDNVVVPDSHLLASGDRARAAFAAAHDEALIMTGVELLAGGRRMLAMTLDYLRTRKQFGRPIGSYQALQHRAVDLFIQQELSSAVLAHALTELDRGIAGTERAQLAARVKARCSEAALTIAREAVQMHGAIGVTDEHDLGLYLQRTLVLSAWLGNAAQQRRRFAALSRRDAAGAKDSAR</sequence>
<feature type="domain" description="Acyl-CoA dehydrogenase/oxidase C-terminal" evidence="6">
    <location>
        <begin position="250"/>
        <end position="383"/>
    </location>
</feature>
<keyword evidence="9" id="KW-1185">Reference proteome</keyword>
<comment type="similarity">
    <text evidence="2">Belongs to the acyl-CoA dehydrogenase family.</text>
</comment>
<dbReference type="CDD" id="cd00567">
    <property type="entry name" value="ACAD"/>
    <property type="match status" value="1"/>
</dbReference>
<comment type="caution">
    <text evidence="8">The sequence shown here is derived from an EMBL/GenBank/DDBJ whole genome shotgun (WGS) entry which is preliminary data.</text>
</comment>
<keyword evidence="5" id="KW-0560">Oxidoreductase</keyword>
<dbReference type="Pfam" id="PF00441">
    <property type="entry name" value="Acyl-CoA_dh_1"/>
    <property type="match status" value="1"/>
</dbReference>
<dbReference type="SUPFAM" id="SSF56645">
    <property type="entry name" value="Acyl-CoA dehydrogenase NM domain-like"/>
    <property type="match status" value="1"/>
</dbReference>
<proteinExistence type="inferred from homology"/>
<dbReference type="AlphaFoldDB" id="A0A7Y6NT80"/>
<comment type="cofactor">
    <cofactor evidence="1">
        <name>FAD</name>
        <dbReference type="ChEBI" id="CHEBI:57692"/>
    </cofactor>
</comment>
<dbReference type="EMBL" id="JABWMJ010000017">
    <property type="protein sequence ID" value="NUZ08833.1"/>
    <property type="molecule type" value="Genomic_DNA"/>
</dbReference>
<dbReference type="InterPro" id="IPR013786">
    <property type="entry name" value="AcylCoA_DH/ox_N"/>
</dbReference>
<dbReference type="Gene3D" id="1.20.140.10">
    <property type="entry name" value="Butyryl-CoA Dehydrogenase, subunit A, domain 3"/>
    <property type="match status" value="1"/>
</dbReference>
<dbReference type="Gene3D" id="1.10.540.10">
    <property type="entry name" value="Acyl-CoA dehydrogenase/oxidase, N-terminal domain"/>
    <property type="match status" value="1"/>
</dbReference>
<dbReference type="InterPro" id="IPR009075">
    <property type="entry name" value="AcylCo_DH/oxidase_C"/>
</dbReference>
<dbReference type="InterPro" id="IPR036250">
    <property type="entry name" value="AcylCo_DH-like_C"/>
</dbReference>
<dbReference type="Proteomes" id="UP000529637">
    <property type="component" value="Unassembled WGS sequence"/>
</dbReference>
<keyword evidence="3" id="KW-0285">Flavoprotein</keyword>
<dbReference type="Pfam" id="PF02771">
    <property type="entry name" value="Acyl-CoA_dh_N"/>
    <property type="match status" value="1"/>
</dbReference>
<gene>
    <name evidence="8" type="ORF">HQN59_24105</name>
</gene>
<evidence type="ECO:0000256" key="4">
    <source>
        <dbReference type="ARBA" id="ARBA00022827"/>
    </source>
</evidence>
<evidence type="ECO:0000259" key="6">
    <source>
        <dbReference type="Pfam" id="PF00441"/>
    </source>
</evidence>
<evidence type="ECO:0000256" key="1">
    <source>
        <dbReference type="ARBA" id="ARBA00001974"/>
    </source>
</evidence>
<organism evidence="8 9">
    <name type="scientific">Piscinibacter koreensis</name>
    <dbReference type="NCBI Taxonomy" id="2742824"/>
    <lineage>
        <taxon>Bacteria</taxon>
        <taxon>Pseudomonadati</taxon>
        <taxon>Pseudomonadota</taxon>
        <taxon>Betaproteobacteria</taxon>
        <taxon>Burkholderiales</taxon>
        <taxon>Sphaerotilaceae</taxon>
        <taxon>Piscinibacter</taxon>
    </lineage>
</organism>
<evidence type="ECO:0000313" key="8">
    <source>
        <dbReference type="EMBL" id="NUZ08833.1"/>
    </source>
</evidence>
<dbReference type="RefSeq" id="WP_176071687.1">
    <property type="nucleotide sequence ID" value="NZ_JABWMJ010000017.1"/>
</dbReference>
<dbReference type="InterPro" id="IPR046373">
    <property type="entry name" value="Acyl-CoA_Oxase/DH_mid-dom_sf"/>
</dbReference>
<dbReference type="GO" id="GO:0003995">
    <property type="term" value="F:acyl-CoA dehydrogenase activity"/>
    <property type="evidence" value="ECO:0007669"/>
    <property type="project" value="TreeGrafter"/>
</dbReference>
<evidence type="ECO:0000256" key="5">
    <source>
        <dbReference type="ARBA" id="ARBA00023002"/>
    </source>
</evidence>
<dbReference type="PANTHER" id="PTHR43884">
    <property type="entry name" value="ACYL-COA DEHYDROGENASE"/>
    <property type="match status" value="1"/>
</dbReference>
<protein>
    <submittedName>
        <fullName evidence="8">Acyl-CoA dehydrogenase family protein</fullName>
    </submittedName>
</protein>
<evidence type="ECO:0000256" key="2">
    <source>
        <dbReference type="ARBA" id="ARBA00009347"/>
    </source>
</evidence>
<dbReference type="InterPro" id="IPR009100">
    <property type="entry name" value="AcylCoA_DH/oxidase_NM_dom_sf"/>
</dbReference>
<name>A0A7Y6NT80_9BURK</name>
<reference evidence="8 9" key="1">
    <citation type="submission" date="2020-06" db="EMBL/GenBank/DDBJ databases">
        <title>Schlegella sp. ID0723 isolated from air conditioner.</title>
        <authorList>
            <person name="Kim D.Y."/>
            <person name="Kim D.-U."/>
        </authorList>
    </citation>
    <scope>NUCLEOTIDE SEQUENCE [LARGE SCALE GENOMIC DNA]</scope>
    <source>
        <strain evidence="8 9">ID0723</strain>
    </source>
</reference>
<dbReference type="PANTHER" id="PTHR43884:SF20">
    <property type="entry name" value="ACYL-COA DEHYDROGENASE FADE28"/>
    <property type="match status" value="1"/>
</dbReference>
<dbReference type="GO" id="GO:0050660">
    <property type="term" value="F:flavin adenine dinucleotide binding"/>
    <property type="evidence" value="ECO:0007669"/>
    <property type="project" value="InterPro"/>
</dbReference>
<evidence type="ECO:0000256" key="3">
    <source>
        <dbReference type="ARBA" id="ARBA00022630"/>
    </source>
</evidence>
<dbReference type="SUPFAM" id="SSF47203">
    <property type="entry name" value="Acyl-CoA dehydrogenase C-terminal domain-like"/>
    <property type="match status" value="1"/>
</dbReference>